<sequence>MNLVVGETEHFQKDVQKPSALGCHEKLF</sequence>
<organism evidence="1">
    <name type="scientific">Rhizophora mucronata</name>
    <name type="common">Asiatic mangrove</name>
    <dbReference type="NCBI Taxonomy" id="61149"/>
    <lineage>
        <taxon>Eukaryota</taxon>
        <taxon>Viridiplantae</taxon>
        <taxon>Streptophyta</taxon>
        <taxon>Embryophyta</taxon>
        <taxon>Tracheophyta</taxon>
        <taxon>Spermatophyta</taxon>
        <taxon>Magnoliopsida</taxon>
        <taxon>eudicotyledons</taxon>
        <taxon>Gunneridae</taxon>
        <taxon>Pentapetalae</taxon>
        <taxon>rosids</taxon>
        <taxon>fabids</taxon>
        <taxon>Malpighiales</taxon>
        <taxon>Rhizophoraceae</taxon>
        <taxon>Rhizophora</taxon>
    </lineage>
</organism>
<dbReference type="AlphaFoldDB" id="A0A2P2IWV5"/>
<name>A0A2P2IWV5_RHIMU</name>
<accession>A0A2P2IWV5</accession>
<protein>
    <submittedName>
        <fullName evidence="1">Clustered mitochondria protein homolog</fullName>
    </submittedName>
</protein>
<evidence type="ECO:0000313" key="1">
    <source>
        <dbReference type="EMBL" id="MBW85687.1"/>
    </source>
</evidence>
<dbReference type="EMBL" id="GGEC01005204">
    <property type="protein sequence ID" value="MBW85687.1"/>
    <property type="molecule type" value="Transcribed_RNA"/>
</dbReference>
<reference evidence="1" key="1">
    <citation type="submission" date="2018-02" db="EMBL/GenBank/DDBJ databases">
        <title>Rhizophora mucronata_Transcriptome.</title>
        <authorList>
            <person name="Meera S.P."/>
            <person name="Sreeshan A."/>
            <person name="Augustine A."/>
        </authorList>
    </citation>
    <scope>NUCLEOTIDE SEQUENCE</scope>
    <source>
        <tissue evidence="1">Leaf</tissue>
    </source>
</reference>
<proteinExistence type="predicted"/>